<keyword evidence="5" id="KW-0968">Cytoplasmic vesicle</keyword>
<keyword evidence="4" id="KW-0967">Endosome</keyword>
<dbReference type="GO" id="GO:0005769">
    <property type="term" value="C:early endosome"/>
    <property type="evidence" value="ECO:0007669"/>
    <property type="project" value="UniProtKB-SubCell"/>
</dbReference>
<dbReference type="EnsemblMetazoa" id="GAUT018652-RA">
    <property type="protein sequence ID" value="GAUT018652-PA"/>
    <property type="gene ID" value="GAUT018652"/>
</dbReference>
<dbReference type="PANTHER" id="PTHR13364:SF6">
    <property type="entry name" value="SPERMATOGENESIS-DEFECTIVE PROTEIN 39 HOMOLOG"/>
    <property type="match status" value="1"/>
</dbReference>
<dbReference type="InterPro" id="IPR040057">
    <property type="entry name" value="Spe-39"/>
</dbReference>
<evidence type="ECO:0000256" key="1">
    <source>
        <dbReference type="ARBA" id="ARBA00004412"/>
    </source>
</evidence>
<evidence type="ECO:0000313" key="7">
    <source>
        <dbReference type="Proteomes" id="UP000078200"/>
    </source>
</evidence>
<dbReference type="STRING" id="7395.A0A1A9UX42"/>
<name>A0A1A9UX42_GLOAU</name>
<organism evidence="6 7">
    <name type="scientific">Glossina austeni</name>
    <name type="common">Savannah tsetse fly</name>
    <dbReference type="NCBI Taxonomy" id="7395"/>
    <lineage>
        <taxon>Eukaryota</taxon>
        <taxon>Metazoa</taxon>
        <taxon>Ecdysozoa</taxon>
        <taxon>Arthropoda</taxon>
        <taxon>Hexapoda</taxon>
        <taxon>Insecta</taxon>
        <taxon>Pterygota</taxon>
        <taxon>Neoptera</taxon>
        <taxon>Endopterygota</taxon>
        <taxon>Diptera</taxon>
        <taxon>Brachycera</taxon>
        <taxon>Muscomorpha</taxon>
        <taxon>Hippoboscoidea</taxon>
        <taxon>Glossinidae</taxon>
        <taxon>Glossina</taxon>
    </lineage>
</organism>
<proteinExistence type="predicted"/>
<sequence length="455" mass="51901">MDSNFDSENYWNDSARSAFNFDDDGAETGLKSLIGLESNIDSDRILIGDTISEASFDNTTNALNLSINSIISEDALKMILEEQTLDDRLVSKGASPEDELKLLRRQVQSILYVPTPTLTVHKFLFGKRVSLEVYKSLSDKEQLLDSVLESGCPGDAVICVLLFLERTLKPNHFQFLLAKRSKALHHFISFWKNEKGEEVISFLRTLGRHVKASLLELQKAFDISDASERKCKLLQLSNSFVPNSPVTNLYNHLVQGSIKLLEIIENHHNVLDSKLNINSTPIEVLFACCRKNANWKDQDMKSSISPYRVCVEQEISSSQFEWTALNERAHTQAYADLDLIFEYVPTWYPMKQKQFHISFSVSLAILRLYELQAPTSVLYMFLTRMTSASEKLTLAKKVKCTKAIIDALVSLKDMDQLLQLRNTLPERSEEQFYCDSAIKNAQNKRWTTESIKLNF</sequence>
<comment type="subcellular location">
    <subcellularLocation>
        <location evidence="2">Cytoplasmic vesicle</location>
    </subcellularLocation>
    <subcellularLocation>
        <location evidence="1">Early endosome</location>
    </subcellularLocation>
    <subcellularLocation>
        <location evidence="3">Late endosome</location>
    </subcellularLocation>
</comment>
<dbReference type="GO" id="GO:0007034">
    <property type="term" value="P:vacuolar transport"/>
    <property type="evidence" value="ECO:0007669"/>
    <property type="project" value="TreeGrafter"/>
</dbReference>
<evidence type="ECO:0000256" key="2">
    <source>
        <dbReference type="ARBA" id="ARBA00004541"/>
    </source>
</evidence>
<evidence type="ECO:0000256" key="3">
    <source>
        <dbReference type="ARBA" id="ARBA00004603"/>
    </source>
</evidence>
<evidence type="ECO:0008006" key="8">
    <source>
        <dbReference type="Google" id="ProtNLM"/>
    </source>
</evidence>
<reference evidence="6" key="1">
    <citation type="submission" date="2020-05" db="UniProtKB">
        <authorList>
            <consortium name="EnsemblMetazoa"/>
        </authorList>
    </citation>
    <scope>IDENTIFICATION</scope>
    <source>
        <strain evidence="6">TTRI</strain>
    </source>
</reference>
<evidence type="ECO:0000256" key="4">
    <source>
        <dbReference type="ARBA" id="ARBA00022753"/>
    </source>
</evidence>
<dbReference type="GO" id="GO:0005770">
    <property type="term" value="C:late endosome"/>
    <property type="evidence" value="ECO:0007669"/>
    <property type="project" value="UniProtKB-SubCell"/>
</dbReference>
<dbReference type="VEuPathDB" id="VectorBase:GAUT018652"/>
<keyword evidence="7" id="KW-1185">Reference proteome</keyword>
<evidence type="ECO:0000256" key="5">
    <source>
        <dbReference type="ARBA" id="ARBA00023329"/>
    </source>
</evidence>
<dbReference type="Proteomes" id="UP000078200">
    <property type="component" value="Unassembled WGS sequence"/>
</dbReference>
<dbReference type="GO" id="GO:0006886">
    <property type="term" value="P:intracellular protein transport"/>
    <property type="evidence" value="ECO:0007669"/>
    <property type="project" value="TreeGrafter"/>
</dbReference>
<dbReference type="AlphaFoldDB" id="A0A1A9UX42"/>
<dbReference type="PANTHER" id="PTHR13364">
    <property type="entry name" value="DEFECTIVE SPERMATOGENESIS PROTEIN 39"/>
    <property type="match status" value="1"/>
</dbReference>
<protein>
    <recommendedName>
        <fullName evidence="8">Vps16 C-terminal domain-containing protein</fullName>
    </recommendedName>
</protein>
<accession>A0A1A9UX42</accession>
<evidence type="ECO:0000313" key="6">
    <source>
        <dbReference type="EnsemblMetazoa" id="GAUT018652-PA"/>
    </source>
</evidence>